<dbReference type="OrthoDB" id="3691794at2759"/>
<organism evidence="1 2">
    <name type="scientific">Pyrenophora tritici-repentis</name>
    <dbReference type="NCBI Taxonomy" id="45151"/>
    <lineage>
        <taxon>Eukaryota</taxon>
        <taxon>Fungi</taxon>
        <taxon>Dikarya</taxon>
        <taxon>Ascomycota</taxon>
        <taxon>Pezizomycotina</taxon>
        <taxon>Dothideomycetes</taxon>
        <taxon>Pleosporomycetidae</taxon>
        <taxon>Pleosporales</taxon>
        <taxon>Pleosporineae</taxon>
        <taxon>Pleosporaceae</taxon>
        <taxon>Pyrenophora</taxon>
    </lineage>
</organism>
<proteinExistence type="predicted"/>
<dbReference type="Proteomes" id="UP000249757">
    <property type="component" value="Unassembled WGS sequence"/>
</dbReference>
<comment type="caution">
    <text evidence="1">The sequence shown here is derived from an EMBL/GenBank/DDBJ whole genome shotgun (WGS) entry which is preliminary data.</text>
</comment>
<evidence type="ECO:0000313" key="1">
    <source>
        <dbReference type="EMBL" id="KAI1519462.1"/>
    </source>
</evidence>
<dbReference type="AlphaFoldDB" id="A0A2W1HWE8"/>
<sequence>MSSSSNITSRYPVAYFLCDVTLTGKILKALLGLDKVPRLRTAQITGFRRGMGDSGANVVVYDGSNFGELRAEDMLSGVVFFASSSVDEEKLIRYTGHTGDLRATEIRVSCSSLSGNTDKTKTIVGRVFMEEGEGENRIYTRRASIPQRSFGGSMAVEELSQAGDISGEEDWEEEAKVARGRKEVGHNQAGYEGDSDATLIAVENSTHLRSLSASFVHKNEVSLGFFKVSGASDTAVVESSAEDEVETQAPDNMSGDTEDVYKAFCAQQINSHTNVLANTGAVEEADDAKDIDLGTDIAPAESILSAGMSNEANISKNDQEDISTPKEKSWAPTIPWRKELATSPVRPTMTLPQAPSASTVKFRKAGGAIRNLVDMFEGLSSKSTPEKSS</sequence>
<keyword evidence="2" id="KW-1185">Reference proteome</keyword>
<gene>
    <name evidence="1" type="ORF">Ptr86124_002590</name>
</gene>
<evidence type="ECO:0000313" key="2">
    <source>
        <dbReference type="Proteomes" id="UP000249757"/>
    </source>
</evidence>
<dbReference type="EMBL" id="NRDI02000002">
    <property type="protein sequence ID" value="KAI1519462.1"/>
    <property type="molecule type" value="Genomic_DNA"/>
</dbReference>
<name>A0A2W1HWE8_9PLEO</name>
<protein>
    <submittedName>
        <fullName evidence="1">Uncharacterized protein</fullName>
    </submittedName>
</protein>
<accession>A0A2W1HWE8</accession>
<reference evidence="2" key="1">
    <citation type="journal article" date="2022" name="Microb. Genom.">
        <title>A global pangenome for the wheat fungal pathogen Pyrenophora tritici-repentis and prediction of effector protein structural homology.</title>
        <authorList>
            <person name="Moolhuijzen P.M."/>
            <person name="See P.T."/>
            <person name="Shi G."/>
            <person name="Powell H.R."/>
            <person name="Cockram J."/>
            <person name="Jorgensen L.N."/>
            <person name="Benslimane H."/>
            <person name="Strelkov S.E."/>
            <person name="Turner J."/>
            <person name="Liu Z."/>
            <person name="Moffat C.S."/>
        </authorList>
    </citation>
    <scope>NUCLEOTIDE SEQUENCE [LARGE SCALE GENOMIC DNA]</scope>
</reference>